<dbReference type="InterPro" id="IPR051549">
    <property type="entry name" value="PEP_Utilizing_Enz"/>
</dbReference>
<evidence type="ECO:0000313" key="3">
    <source>
        <dbReference type="Proteomes" id="UP000177626"/>
    </source>
</evidence>
<dbReference type="InterPro" id="IPR008279">
    <property type="entry name" value="PEP-util_enz_mobile_dom"/>
</dbReference>
<accession>A0A1G2C0N2</accession>
<protein>
    <recommendedName>
        <fullName evidence="1">PEP-utilising enzyme mobile domain-containing protein</fullName>
    </recommendedName>
</protein>
<dbReference type="PANTHER" id="PTHR43615:SF1">
    <property type="entry name" value="PPDK_N DOMAIN-CONTAINING PROTEIN"/>
    <property type="match status" value="1"/>
</dbReference>
<organism evidence="2 3">
    <name type="scientific">Candidatus Komeilibacteria bacterium RIFOXYC1_FULL_37_11</name>
    <dbReference type="NCBI Taxonomy" id="1798555"/>
    <lineage>
        <taxon>Bacteria</taxon>
        <taxon>Candidatus Komeiliibacteriota</taxon>
    </lineage>
</organism>
<dbReference type="Gene3D" id="3.50.30.10">
    <property type="entry name" value="Phosphohistidine domain"/>
    <property type="match status" value="1"/>
</dbReference>
<dbReference type="InterPro" id="IPR036637">
    <property type="entry name" value="Phosphohistidine_dom_sf"/>
</dbReference>
<evidence type="ECO:0000313" key="2">
    <source>
        <dbReference type="EMBL" id="OGY94681.1"/>
    </source>
</evidence>
<name>A0A1G2C0N2_9BACT</name>
<gene>
    <name evidence="2" type="ORF">A2406_02560</name>
</gene>
<feature type="domain" description="PEP-utilising enzyme mobile" evidence="1">
    <location>
        <begin position="275"/>
        <end position="345"/>
    </location>
</feature>
<dbReference type="Pfam" id="PF00391">
    <property type="entry name" value="PEP-utilizers"/>
    <property type="match status" value="1"/>
</dbReference>
<dbReference type="SUPFAM" id="SSF52009">
    <property type="entry name" value="Phosphohistidine domain"/>
    <property type="match status" value="1"/>
</dbReference>
<reference evidence="2 3" key="1">
    <citation type="journal article" date="2016" name="Nat. Commun.">
        <title>Thousands of microbial genomes shed light on interconnected biogeochemical processes in an aquifer system.</title>
        <authorList>
            <person name="Anantharaman K."/>
            <person name="Brown C.T."/>
            <person name="Hug L.A."/>
            <person name="Sharon I."/>
            <person name="Castelle C.J."/>
            <person name="Probst A.J."/>
            <person name="Thomas B.C."/>
            <person name="Singh A."/>
            <person name="Wilkins M.J."/>
            <person name="Karaoz U."/>
            <person name="Brodie E.L."/>
            <person name="Williams K.H."/>
            <person name="Hubbard S.S."/>
            <person name="Banfield J.F."/>
        </authorList>
    </citation>
    <scope>NUCLEOTIDE SEQUENCE [LARGE SCALE GENOMIC DNA]</scope>
</reference>
<dbReference type="Proteomes" id="UP000177626">
    <property type="component" value="Unassembled WGS sequence"/>
</dbReference>
<dbReference type="AlphaFoldDB" id="A0A1G2C0N2"/>
<evidence type="ECO:0000259" key="1">
    <source>
        <dbReference type="Pfam" id="PF00391"/>
    </source>
</evidence>
<dbReference type="GO" id="GO:0016772">
    <property type="term" value="F:transferase activity, transferring phosphorus-containing groups"/>
    <property type="evidence" value="ECO:0007669"/>
    <property type="project" value="InterPro"/>
</dbReference>
<sequence>MADTLDSLKKYHWKSIWAGDWTIMPCSDWGEHYITTLRVNGEPFVRRVVFIFENGKSSCWVTEEDISVFHDRMIKMVDDKMSNVNILANNLVQAAKAALEYMDENKNFIDYETYNRYREIIRTYYNAHMPVKYFADALTGQQLEEFLPILQKARVEAESVFTNTILFDKMIVKNIGEKTGIAEGLLLNTTRDELLHIWRNKAPLPKDIKQRHSFSALVFENKDPKLFVGNKAKEILATLARVDTKENIVGSTAYPGKIVGRVKIVLDPTNVRDFRQGDVLVTRMTRPEFLPLMKMASGFVTDAGGILSHAAITARELKKPCIIGTKVATQVFKDGDMVEVDAIKGIVKKI</sequence>
<proteinExistence type="predicted"/>
<comment type="caution">
    <text evidence="2">The sequence shown here is derived from an EMBL/GenBank/DDBJ whole genome shotgun (WGS) entry which is preliminary data.</text>
</comment>
<dbReference type="EMBL" id="MHKQ01000005">
    <property type="protein sequence ID" value="OGY94681.1"/>
    <property type="molecule type" value="Genomic_DNA"/>
</dbReference>
<dbReference type="PANTHER" id="PTHR43615">
    <property type="entry name" value="PHOSPHOENOLPYRUVATE SYNTHASE-RELATED"/>
    <property type="match status" value="1"/>
</dbReference>